<dbReference type="GO" id="GO:0016829">
    <property type="term" value="F:lyase activity"/>
    <property type="evidence" value="ECO:0007669"/>
    <property type="project" value="UniProtKB-KW"/>
</dbReference>
<feature type="domain" description="Alginate lyase" evidence="3">
    <location>
        <begin position="62"/>
        <end position="337"/>
    </location>
</feature>
<dbReference type="Pfam" id="PF05426">
    <property type="entry name" value="Alginate_lyase"/>
    <property type="match status" value="1"/>
</dbReference>
<protein>
    <recommendedName>
        <fullName evidence="3">Alginate lyase domain-containing protein</fullName>
    </recommendedName>
</protein>
<evidence type="ECO:0000313" key="4">
    <source>
        <dbReference type="EMBL" id="GGG71568.1"/>
    </source>
</evidence>
<dbReference type="InterPro" id="IPR008397">
    <property type="entry name" value="Alginate_lyase_dom"/>
</dbReference>
<proteinExistence type="predicted"/>
<evidence type="ECO:0000313" key="5">
    <source>
        <dbReference type="Proteomes" id="UP000647241"/>
    </source>
</evidence>
<gene>
    <name evidence="4" type="ORF">GCM10011585_12250</name>
</gene>
<dbReference type="AlphaFoldDB" id="A0A917HA22"/>
<sequence>MKITTRREFLAIAGSMAAYLPSRALYASTTHTEMTPYTMVAKLDHARILATANRYLTEKPITVTAARSTRSSGGPHDYFSEGDYWWPDPKNPGGPYIRRDGMSNPENFNAHRNALIRLSLIVPALTAAWELTRERRYAEHAGQHLRAWFVDPATRMNPNLQFAQAIFGVSKGRGTGIIDTLHLVEPARAATLLMAAQVLEGGKEIQQWFADYLEWMRTSKNGQEERDAKNNHGTCWVLQAGEFARFTQNEEVMSWCRERFKTVLVPGQIAANGSLPLELARTKPYSYSLFDMDVLCGIAQSISAKSDDLWSFATPDGRGLRKLMQFMYPYIKDKAAWPFAHDVEHFDDFPVRNPALLFSGLAYGKQDYIALWKTLNPDPVVPEVIRNFPIRQPLLWMAGSGHTTNS</sequence>
<keyword evidence="1" id="KW-0732">Signal</keyword>
<evidence type="ECO:0000259" key="3">
    <source>
        <dbReference type="Pfam" id="PF05426"/>
    </source>
</evidence>
<evidence type="ECO:0000256" key="2">
    <source>
        <dbReference type="ARBA" id="ARBA00023239"/>
    </source>
</evidence>
<dbReference type="EMBL" id="BMGT01000002">
    <property type="protein sequence ID" value="GGG71568.1"/>
    <property type="molecule type" value="Genomic_DNA"/>
</dbReference>
<dbReference type="RefSeq" id="WP_188553325.1">
    <property type="nucleotide sequence ID" value="NZ_BMGT01000002.1"/>
</dbReference>
<dbReference type="GO" id="GO:0042597">
    <property type="term" value="C:periplasmic space"/>
    <property type="evidence" value="ECO:0007669"/>
    <property type="project" value="InterPro"/>
</dbReference>
<reference evidence="4" key="2">
    <citation type="submission" date="2020-09" db="EMBL/GenBank/DDBJ databases">
        <authorList>
            <person name="Sun Q."/>
            <person name="Zhou Y."/>
        </authorList>
    </citation>
    <scope>NUCLEOTIDE SEQUENCE</scope>
    <source>
        <strain evidence="4">CGMCC 1.12997</strain>
    </source>
</reference>
<accession>A0A917HA22</accession>
<keyword evidence="2" id="KW-0456">Lyase</keyword>
<dbReference type="SUPFAM" id="SSF48230">
    <property type="entry name" value="Chondroitin AC/alginate lyase"/>
    <property type="match status" value="1"/>
</dbReference>
<keyword evidence="5" id="KW-1185">Reference proteome</keyword>
<dbReference type="Gene3D" id="1.50.10.100">
    <property type="entry name" value="Chondroitin AC/alginate lyase"/>
    <property type="match status" value="1"/>
</dbReference>
<comment type="caution">
    <text evidence="4">The sequence shown here is derived from an EMBL/GenBank/DDBJ whole genome shotgun (WGS) entry which is preliminary data.</text>
</comment>
<name>A0A917HA22_9BACT</name>
<evidence type="ECO:0000256" key="1">
    <source>
        <dbReference type="ARBA" id="ARBA00022729"/>
    </source>
</evidence>
<dbReference type="InterPro" id="IPR008929">
    <property type="entry name" value="Chondroitin_lyas"/>
</dbReference>
<reference evidence="4" key="1">
    <citation type="journal article" date="2014" name="Int. J. Syst. Evol. Microbiol.">
        <title>Complete genome sequence of Corynebacterium casei LMG S-19264T (=DSM 44701T), isolated from a smear-ripened cheese.</title>
        <authorList>
            <consortium name="US DOE Joint Genome Institute (JGI-PGF)"/>
            <person name="Walter F."/>
            <person name="Albersmeier A."/>
            <person name="Kalinowski J."/>
            <person name="Ruckert C."/>
        </authorList>
    </citation>
    <scope>NUCLEOTIDE SEQUENCE</scope>
    <source>
        <strain evidence="4">CGMCC 1.12997</strain>
    </source>
</reference>
<dbReference type="Proteomes" id="UP000647241">
    <property type="component" value="Unassembled WGS sequence"/>
</dbReference>
<organism evidence="4 5">
    <name type="scientific">Edaphobacter dinghuensis</name>
    <dbReference type="NCBI Taxonomy" id="1560005"/>
    <lineage>
        <taxon>Bacteria</taxon>
        <taxon>Pseudomonadati</taxon>
        <taxon>Acidobacteriota</taxon>
        <taxon>Terriglobia</taxon>
        <taxon>Terriglobales</taxon>
        <taxon>Acidobacteriaceae</taxon>
        <taxon>Edaphobacter</taxon>
    </lineage>
</organism>